<dbReference type="GO" id="GO:0003723">
    <property type="term" value="F:RNA binding"/>
    <property type="evidence" value="ECO:0007669"/>
    <property type="project" value="InterPro"/>
</dbReference>
<dbReference type="PANTHER" id="PTHR42786">
    <property type="entry name" value="TRNA/RRNA METHYLTRANSFERASE"/>
    <property type="match status" value="1"/>
</dbReference>
<dbReference type="SUPFAM" id="SSF75217">
    <property type="entry name" value="alpha/beta knot"/>
    <property type="match status" value="1"/>
</dbReference>
<dbReference type="EMBL" id="CP022272">
    <property type="protein sequence ID" value="ASJ96400.1"/>
    <property type="molecule type" value="Genomic_DNA"/>
</dbReference>
<dbReference type="PANTHER" id="PTHR42786:SF6">
    <property type="entry name" value="TRNA_RRNA METHYLTRANSFERASE SPOU TYPE DOMAIN-CONTAINING PROTEIN"/>
    <property type="match status" value="1"/>
</dbReference>
<evidence type="ECO:0000256" key="2">
    <source>
        <dbReference type="ARBA" id="ARBA00022603"/>
    </source>
</evidence>
<keyword evidence="4" id="KW-0949">S-adenosyl-L-methionine</keyword>
<dbReference type="InterPro" id="IPR001537">
    <property type="entry name" value="SpoU_MeTrfase"/>
</dbReference>
<dbReference type="AlphaFoldDB" id="A0AAC9XN15"/>
<dbReference type="Gene3D" id="3.40.1280.10">
    <property type="match status" value="1"/>
</dbReference>
<organism evidence="6 7">
    <name type="scientific">Shewanella marisflavi</name>
    <dbReference type="NCBI Taxonomy" id="260364"/>
    <lineage>
        <taxon>Bacteria</taxon>
        <taxon>Pseudomonadati</taxon>
        <taxon>Pseudomonadota</taxon>
        <taxon>Gammaproteobacteria</taxon>
        <taxon>Alteromonadales</taxon>
        <taxon>Shewanellaceae</taxon>
        <taxon>Shewanella</taxon>
    </lineage>
</organism>
<dbReference type="Pfam" id="PF00588">
    <property type="entry name" value="SpoU_methylase"/>
    <property type="match status" value="1"/>
</dbReference>
<dbReference type="InterPro" id="IPR029028">
    <property type="entry name" value="Alpha/beta_knot_MTases"/>
</dbReference>
<keyword evidence="2 6" id="KW-0489">Methyltransferase</keyword>
<proteinExistence type="inferred from homology"/>
<name>A0AAC9XN15_9GAMM</name>
<evidence type="ECO:0000259" key="5">
    <source>
        <dbReference type="Pfam" id="PF00588"/>
    </source>
</evidence>
<dbReference type="Proteomes" id="UP000198233">
    <property type="component" value="Chromosome"/>
</dbReference>
<evidence type="ECO:0000313" key="6">
    <source>
        <dbReference type="EMBL" id="ASJ96400.1"/>
    </source>
</evidence>
<evidence type="ECO:0000313" key="7">
    <source>
        <dbReference type="Proteomes" id="UP000198233"/>
    </source>
</evidence>
<dbReference type="GO" id="GO:0005829">
    <property type="term" value="C:cytosol"/>
    <property type="evidence" value="ECO:0007669"/>
    <property type="project" value="TreeGrafter"/>
</dbReference>
<evidence type="ECO:0000256" key="1">
    <source>
        <dbReference type="ARBA" id="ARBA00007228"/>
    </source>
</evidence>
<gene>
    <name evidence="6" type="ORF">CFF01_07245</name>
</gene>
<evidence type="ECO:0000256" key="4">
    <source>
        <dbReference type="ARBA" id="ARBA00022691"/>
    </source>
</evidence>
<accession>A0AAC9XN15</accession>
<feature type="domain" description="tRNA/rRNA methyltransferase SpoU type" evidence="5">
    <location>
        <begin position="7"/>
        <end position="145"/>
    </location>
</feature>
<evidence type="ECO:0000256" key="3">
    <source>
        <dbReference type="ARBA" id="ARBA00022679"/>
    </source>
</evidence>
<protein>
    <submittedName>
        <fullName evidence="6">23S rRNA methyltransferase</fullName>
    </submittedName>
</protein>
<dbReference type="RefSeq" id="WP_088904358.1">
    <property type="nucleotide sequence ID" value="NZ_CP022272.1"/>
</dbReference>
<dbReference type="GO" id="GO:0002128">
    <property type="term" value="P:tRNA nucleoside ribose methylation"/>
    <property type="evidence" value="ECO:0007669"/>
    <property type="project" value="TreeGrafter"/>
</dbReference>
<dbReference type="InterPro" id="IPR004384">
    <property type="entry name" value="RNA_MeTrfase_TrmJ/LasT"/>
</dbReference>
<dbReference type="CDD" id="cd18098">
    <property type="entry name" value="SpoU-like"/>
    <property type="match status" value="1"/>
</dbReference>
<comment type="similarity">
    <text evidence="1">Belongs to the class IV-like SAM-binding methyltransferase superfamily. RNA methyltransferase TrmH family.</text>
</comment>
<dbReference type="GO" id="GO:0008173">
    <property type="term" value="F:RNA methyltransferase activity"/>
    <property type="evidence" value="ECO:0007669"/>
    <property type="project" value="InterPro"/>
</dbReference>
<reference evidence="6 7" key="1">
    <citation type="submission" date="2017-06" db="EMBL/GenBank/DDBJ databases">
        <title>Complete genome sequence of Shewanella marisflavi EP1 associated with anaerobic 2,4-dinitrotoluene reduction and salt tolerance.</title>
        <authorList>
            <person name="Huang J."/>
        </authorList>
    </citation>
    <scope>NUCLEOTIDE SEQUENCE [LARGE SCALE GENOMIC DNA]</scope>
    <source>
        <strain evidence="6 7">EP1</strain>
    </source>
</reference>
<sequence length="174" mass="18986">MTDMSQVIIGLQNPKSPTNVGGVMRAAGCYRADEVRYTGKRYALAAHHRGEQYNTDTKRVSQHIPLMGVESLLDGLDDDTQVICVDLVEGATPLPAFQHPAKAIYLFGPEDGTLDQALIDRADSVVYVPTVGCMNLASSVNVLLYDRLAKAEHVTGDELIRSSRDTNNRVKVKA</sequence>
<keyword evidence="3" id="KW-0808">Transferase</keyword>
<dbReference type="InterPro" id="IPR029026">
    <property type="entry name" value="tRNA_m1G_MTases_N"/>
</dbReference>
<dbReference type="KEGG" id="smav:CFF01_07245"/>